<evidence type="ECO:0000256" key="3">
    <source>
        <dbReference type="ARBA" id="ARBA00022692"/>
    </source>
</evidence>
<dbReference type="AlphaFoldDB" id="A0A239SFR6"/>
<comment type="subcellular location">
    <subcellularLocation>
        <location evidence="1">Cell membrane</location>
        <topology evidence="1">Multi-pass membrane protein</topology>
    </subcellularLocation>
</comment>
<feature type="transmembrane region" description="Helical" evidence="7">
    <location>
        <begin position="110"/>
        <end position="130"/>
    </location>
</feature>
<dbReference type="GO" id="GO:0005886">
    <property type="term" value="C:plasma membrane"/>
    <property type="evidence" value="ECO:0007669"/>
    <property type="project" value="UniProtKB-SubCell"/>
</dbReference>
<dbReference type="InterPro" id="IPR051791">
    <property type="entry name" value="Pra-immunoreactive"/>
</dbReference>
<evidence type="ECO:0000256" key="5">
    <source>
        <dbReference type="ARBA" id="ARBA00023136"/>
    </source>
</evidence>
<dbReference type="Pfam" id="PF06271">
    <property type="entry name" value="RDD"/>
    <property type="match status" value="1"/>
</dbReference>
<organism evidence="9 10">
    <name type="scientific">Pandoraea sputorum</name>
    <dbReference type="NCBI Taxonomy" id="93222"/>
    <lineage>
        <taxon>Bacteria</taxon>
        <taxon>Pseudomonadati</taxon>
        <taxon>Pseudomonadota</taxon>
        <taxon>Betaproteobacteria</taxon>
        <taxon>Burkholderiales</taxon>
        <taxon>Burkholderiaceae</taxon>
        <taxon>Pandoraea</taxon>
    </lineage>
</organism>
<dbReference type="InterPro" id="IPR010432">
    <property type="entry name" value="RDD"/>
</dbReference>
<evidence type="ECO:0000256" key="4">
    <source>
        <dbReference type="ARBA" id="ARBA00022989"/>
    </source>
</evidence>
<evidence type="ECO:0000313" key="9">
    <source>
        <dbReference type="EMBL" id="SNU84072.1"/>
    </source>
</evidence>
<feature type="transmembrane region" description="Helical" evidence="7">
    <location>
        <begin position="150"/>
        <end position="172"/>
    </location>
</feature>
<evidence type="ECO:0000256" key="2">
    <source>
        <dbReference type="ARBA" id="ARBA00022475"/>
    </source>
</evidence>
<name>A0A239SFR6_9BURK</name>
<dbReference type="EMBL" id="LT906435">
    <property type="protein sequence ID" value="SNU84072.1"/>
    <property type="molecule type" value="Genomic_DNA"/>
</dbReference>
<feature type="compositionally biased region" description="Polar residues" evidence="6">
    <location>
        <begin position="65"/>
        <end position="100"/>
    </location>
</feature>
<reference evidence="9 10" key="1">
    <citation type="submission" date="2017-06" db="EMBL/GenBank/DDBJ databases">
        <authorList>
            <consortium name="Pathogen Informatics"/>
        </authorList>
    </citation>
    <scope>NUCLEOTIDE SEQUENCE [LARGE SCALE GENOMIC DNA]</scope>
    <source>
        <strain evidence="9 10">NCTC13161</strain>
    </source>
</reference>
<keyword evidence="2" id="KW-1003">Cell membrane</keyword>
<evidence type="ECO:0000256" key="6">
    <source>
        <dbReference type="SAM" id="MobiDB-lite"/>
    </source>
</evidence>
<keyword evidence="5 7" id="KW-0472">Membrane</keyword>
<dbReference type="PANTHER" id="PTHR36115:SF10">
    <property type="entry name" value="RDD DOMAIN-CONTAINING PROTEIN"/>
    <property type="match status" value="1"/>
</dbReference>
<accession>A0A239SFR6</accession>
<dbReference type="Proteomes" id="UP000215126">
    <property type="component" value="Chromosome 1"/>
</dbReference>
<protein>
    <submittedName>
        <fullName evidence="9">RDD family</fullName>
    </submittedName>
</protein>
<keyword evidence="3 7" id="KW-0812">Transmembrane</keyword>
<evidence type="ECO:0000259" key="8">
    <source>
        <dbReference type="Pfam" id="PF06271"/>
    </source>
</evidence>
<keyword evidence="10" id="KW-1185">Reference proteome</keyword>
<evidence type="ECO:0000313" key="10">
    <source>
        <dbReference type="Proteomes" id="UP000215126"/>
    </source>
</evidence>
<proteinExistence type="predicted"/>
<feature type="region of interest" description="Disordered" evidence="6">
    <location>
        <begin position="62"/>
        <end position="100"/>
    </location>
</feature>
<gene>
    <name evidence="9" type="ORF">SAMEA4530655_01804</name>
</gene>
<feature type="transmembrane region" description="Helical" evidence="7">
    <location>
        <begin position="218"/>
        <end position="238"/>
    </location>
</feature>
<dbReference type="STRING" id="93222.NA29_13270"/>
<dbReference type="PANTHER" id="PTHR36115">
    <property type="entry name" value="PROLINE-RICH ANTIGEN HOMOLOG-RELATED"/>
    <property type="match status" value="1"/>
</dbReference>
<evidence type="ECO:0000256" key="1">
    <source>
        <dbReference type="ARBA" id="ARBA00004651"/>
    </source>
</evidence>
<sequence length="259" mass="28791">MTVDGRLRAAVCIWRPREATKAGWPIRLIFRIMGDAISANACCGMQTGPPLAFDNKTSDHAAMTDSATTQPAKPPRSSHSSPAAGTPDRPNTQDSAEQQSYAVPTLRRRLLSMVYESLLLFGVLFLAGYLFSALTQQRSGLMYRHAMQTWLFLVLGAYFVWFWTHGGQTLAMKTWKIRLVDAHGSPVRPGRAVLRYVLAWLWVLPAMALDWALGLTGWNSVALLAGWLVIWALAMRVMPDHQFVHDRLAGTRLVSVLGK</sequence>
<feature type="transmembrane region" description="Helical" evidence="7">
    <location>
        <begin position="193"/>
        <end position="212"/>
    </location>
</feature>
<feature type="domain" description="RDD" evidence="8">
    <location>
        <begin position="104"/>
        <end position="250"/>
    </location>
</feature>
<evidence type="ECO:0000256" key="7">
    <source>
        <dbReference type="SAM" id="Phobius"/>
    </source>
</evidence>
<keyword evidence="4 7" id="KW-1133">Transmembrane helix</keyword>